<name>A0A1J1HKL8_9DIPT</name>
<sequence>MKSTFFRSFDLSGCFHSSNSFWQQHQQQKNNELFELQLKLTIIITFKVTRNIVRHSRHLRSNESVENILGLLI</sequence>
<dbReference type="Proteomes" id="UP000183832">
    <property type="component" value="Unassembled WGS sequence"/>
</dbReference>
<evidence type="ECO:0000313" key="2">
    <source>
        <dbReference type="Proteomes" id="UP000183832"/>
    </source>
</evidence>
<protein>
    <submittedName>
        <fullName evidence="1">CLUMA_CG001859, isoform A</fullName>
    </submittedName>
</protein>
<evidence type="ECO:0000313" key="1">
    <source>
        <dbReference type="EMBL" id="CRK88074.1"/>
    </source>
</evidence>
<reference evidence="1 2" key="1">
    <citation type="submission" date="2015-04" db="EMBL/GenBank/DDBJ databases">
        <authorList>
            <person name="Syromyatnikov M.Y."/>
            <person name="Popov V.N."/>
        </authorList>
    </citation>
    <scope>NUCLEOTIDE SEQUENCE [LARGE SCALE GENOMIC DNA]</scope>
</reference>
<dbReference type="EMBL" id="CVRI01000006">
    <property type="protein sequence ID" value="CRK88074.1"/>
    <property type="molecule type" value="Genomic_DNA"/>
</dbReference>
<accession>A0A1J1HKL8</accession>
<keyword evidence="2" id="KW-1185">Reference proteome</keyword>
<dbReference type="AlphaFoldDB" id="A0A1J1HKL8"/>
<gene>
    <name evidence="1" type="ORF">CLUMA_CG001859</name>
</gene>
<organism evidence="1 2">
    <name type="scientific">Clunio marinus</name>
    <dbReference type="NCBI Taxonomy" id="568069"/>
    <lineage>
        <taxon>Eukaryota</taxon>
        <taxon>Metazoa</taxon>
        <taxon>Ecdysozoa</taxon>
        <taxon>Arthropoda</taxon>
        <taxon>Hexapoda</taxon>
        <taxon>Insecta</taxon>
        <taxon>Pterygota</taxon>
        <taxon>Neoptera</taxon>
        <taxon>Endopterygota</taxon>
        <taxon>Diptera</taxon>
        <taxon>Nematocera</taxon>
        <taxon>Chironomoidea</taxon>
        <taxon>Chironomidae</taxon>
        <taxon>Clunio</taxon>
    </lineage>
</organism>
<proteinExistence type="predicted"/>